<dbReference type="Pfam" id="PF01032">
    <property type="entry name" value="FecCD"/>
    <property type="match status" value="1"/>
</dbReference>
<reference evidence="9 10" key="1">
    <citation type="submission" date="2018-12" db="EMBL/GenBank/DDBJ databases">
        <authorList>
            <consortium name="Pathogen Informatics"/>
        </authorList>
    </citation>
    <scope>NUCLEOTIDE SEQUENCE [LARGE SCALE GENOMIC DNA]</scope>
    <source>
        <strain evidence="9 10">NCTC6754</strain>
    </source>
</reference>
<evidence type="ECO:0000313" key="10">
    <source>
        <dbReference type="Proteomes" id="UP000269208"/>
    </source>
</evidence>
<dbReference type="EMBL" id="LR134190">
    <property type="protein sequence ID" value="VEB50431.1"/>
    <property type="molecule type" value="Genomic_DNA"/>
</dbReference>
<evidence type="ECO:0000256" key="2">
    <source>
        <dbReference type="ARBA" id="ARBA00007935"/>
    </source>
</evidence>
<feature type="transmembrane region" description="Helical" evidence="8">
    <location>
        <begin position="128"/>
        <end position="147"/>
    </location>
</feature>
<evidence type="ECO:0000313" key="9">
    <source>
        <dbReference type="EMBL" id="VEB50431.1"/>
    </source>
</evidence>
<evidence type="ECO:0000256" key="7">
    <source>
        <dbReference type="ARBA" id="ARBA00023136"/>
    </source>
</evidence>
<sequence>MGAGLGLVGVLFQQVLRNPLAEPTTLGVATGAQLGITVDYAMGDSRRAGDAVCRPDGSLYRRRAGVRRGGGGKRLSPVTLILAGLVVSLYCGAINQLLVIFHHDQLQSMFLWSTGTLTQTDWSGVQRLWPQLLGGVMLTLLLLRPMTLMGLDDGVARNLGLALSLARLAALSLAIVLSALLVNAVGIIGFYRPVCAAAGENAWRKTSAGAPDAGAAHWGRLFCGYPIRLSFG</sequence>
<name>A0A447TM07_SALET</name>
<evidence type="ECO:0000256" key="3">
    <source>
        <dbReference type="ARBA" id="ARBA00022448"/>
    </source>
</evidence>
<dbReference type="Proteomes" id="UP000269208">
    <property type="component" value="Chromosome"/>
</dbReference>
<keyword evidence="4" id="KW-1003">Cell membrane</keyword>
<keyword evidence="7 8" id="KW-0472">Membrane</keyword>
<feature type="transmembrane region" description="Helical" evidence="8">
    <location>
        <begin position="168"/>
        <end position="191"/>
    </location>
</feature>
<protein>
    <submittedName>
        <fullName evidence="9">Iron-hydroxamate transporter permease subunit</fullName>
    </submittedName>
</protein>
<keyword evidence="6 8" id="KW-1133">Transmembrane helix</keyword>
<organism evidence="9 10">
    <name type="scientific">Salmonella enterica I</name>
    <dbReference type="NCBI Taxonomy" id="59201"/>
    <lineage>
        <taxon>Bacteria</taxon>
        <taxon>Pseudomonadati</taxon>
        <taxon>Pseudomonadota</taxon>
        <taxon>Gammaproteobacteria</taxon>
        <taxon>Enterobacterales</taxon>
        <taxon>Enterobacteriaceae</taxon>
        <taxon>Salmonella</taxon>
    </lineage>
</organism>
<evidence type="ECO:0000256" key="4">
    <source>
        <dbReference type="ARBA" id="ARBA00022475"/>
    </source>
</evidence>
<comment type="similarity">
    <text evidence="2">Belongs to the binding-protein-dependent transport system permease family. FecCD subfamily.</text>
</comment>
<proteinExistence type="inferred from homology"/>
<dbReference type="InterPro" id="IPR000522">
    <property type="entry name" value="ABC_transptr_permease_BtuC"/>
</dbReference>
<keyword evidence="5 8" id="KW-0812">Transmembrane</keyword>
<gene>
    <name evidence="9" type="primary">fhuB_3</name>
    <name evidence="9" type="ORF">NCTC6754_00107</name>
</gene>
<dbReference type="GO" id="GO:0033214">
    <property type="term" value="P:siderophore-iron import into cell"/>
    <property type="evidence" value="ECO:0007669"/>
    <property type="project" value="TreeGrafter"/>
</dbReference>
<evidence type="ECO:0000256" key="6">
    <source>
        <dbReference type="ARBA" id="ARBA00022989"/>
    </source>
</evidence>
<comment type="subcellular location">
    <subcellularLocation>
        <location evidence="1">Cell membrane</location>
        <topology evidence="1">Multi-pass membrane protein</topology>
    </subcellularLocation>
</comment>
<feature type="transmembrane region" description="Helical" evidence="8">
    <location>
        <begin position="78"/>
        <end position="101"/>
    </location>
</feature>
<dbReference type="GO" id="GO:0022857">
    <property type="term" value="F:transmembrane transporter activity"/>
    <property type="evidence" value="ECO:0007669"/>
    <property type="project" value="InterPro"/>
</dbReference>
<dbReference type="AlphaFoldDB" id="A0A447TM07"/>
<keyword evidence="3" id="KW-0813">Transport</keyword>
<evidence type="ECO:0000256" key="1">
    <source>
        <dbReference type="ARBA" id="ARBA00004651"/>
    </source>
</evidence>
<evidence type="ECO:0000256" key="8">
    <source>
        <dbReference type="SAM" id="Phobius"/>
    </source>
</evidence>
<dbReference type="SUPFAM" id="SSF81345">
    <property type="entry name" value="ABC transporter involved in vitamin B12 uptake, BtuC"/>
    <property type="match status" value="1"/>
</dbReference>
<dbReference type="GO" id="GO:0005886">
    <property type="term" value="C:plasma membrane"/>
    <property type="evidence" value="ECO:0007669"/>
    <property type="project" value="UniProtKB-SubCell"/>
</dbReference>
<dbReference type="Gene3D" id="1.10.3470.10">
    <property type="entry name" value="ABC transporter involved in vitamin B12 uptake, BtuC"/>
    <property type="match status" value="2"/>
</dbReference>
<accession>A0A447TM07</accession>
<dbReference type="InterPro" id="IPR037294">
    <property type="entry name" value="ABC_BtuC-like"/>
</dbReference>
<dbReference type="PANTHER" id="PTHR30472">
    <property type="entry name" value="FERRIC ENTEROBACTIN TRANSPORT SYSTEM PERMEASE PROTEIN"/>
    <property type="match status" value="1"/>
</dbReference>
<evidence type="ECO:0000256" key="5">
    <source>
        <dbReference type="ARBA" id="ARBA00022692"/>
    </source>
</evidence>
<dbReference type="PANTHER" id="PTHR30472:SF25">
    <property type="entry name" value="ABC TRANSPORTER PERMEASE PROTEIN MJ0876-RELATED"/>
    <property type="match status" value="1"/>
</dbReference>